<keyword evidence="3" id="KW-0732">Signal</keyword>
<evidence type="ECO:0000313" key="4">
    <source>
        <dbReference type="EMBL" id="KZT69504.1"/>
    </source>
</evidence>
<feature type="chain" id="PRO_5007864975" evidence="3">
    <location>
        <begin position="19"/>
        <end position="244"/>
    </location>
</feature>
<organism evidence="4 5">
    <name type="scientific">Daedalea quercina L-15889</name>
    <dbReference type="NCBI Taxonomy" id="1314783"/>
    <lineage>
        <taxon>Eukaryota</taxon>
        <taxon>Fungi</taxon>
        <taxon>Dikarya</taxon>
        <taxon>Basidiomycota</taxon>
        <taxon>Agaricomycotina</taxon>
        <taxon>Agaricomycetes</taxon>
        <taxon>Polyporales</taxon>
        <taxon>Fomitopsis</taxon>
    </lineage>
</organism>
<dbReference type="STRING" id="1314783.A0A165QIA5"/>
<feature type="signal peptide" evidence="3">
    <location>
        <begin position="1"/>
        <end position="18"/>
    </location>
</feature>
<evidence type="ECO:0000313" key="5">
    <source>
        <dbReference type="Proteomes" id="UP000076727"/>
    </source>
</evidence>
<evidence type="ECO:0000256" key="1">
    <source>
        <dbReference type="ARBA" id="ARBA00005519"/>
    </source>
</evidence>
<keyword evidence="2" id="KW-0326">Glycosidase</keyword>
<keyword evidence="2" id="KW-0624">Polysaccharide degradation</keyword>
<reference evidence="4 5" key="1">
    <citation type="journal article" date="2016" name="Mol. Biol. Evol.">
        <title>Comparative Genomics of Early-Diverging Mushroom-Forming Fungi Provides Insights into the Origins of Lignocellulose Decay Capabilities.</title>
        <authorList>
            <person name="Nagy L.G."/>
            <person name="Riley R."/>
            <person name="Tritt A."/>
            <person name="Adam C."/>
            <person name="Daum C."/>
            <person name="Floudas D."/>
            <person name="Sun H."/>
            <person name="Yadav J.S."/>
            <person name="Pangilinan J."/>
            <person name="Larsson K.H."/>
            <person name="Matsuura K."/>
            <person name="Barry K."/>
            <person name="Labutti K."/>
            <person name="Kuo R."/>
            <person name="Ohm R.A."/>
            <person name="Bhattacharya S.S."/>
            <person name="Shirouzu T."/>
            <person name="Yoshinaga Y."/>
            <person name="Martin F.M."/>
            <person name="Grigoriev I.V."/>
            <person name="Hibbett D.S."/>
        </authorList>
    </citation>
    <scope>NUCLEOTIDE SEQUENCE [LARGE SCALE GENOMIC DNA]</scope>
    <source>
        <strain evidence="4 5">L-15889</strain>
    </source>
</reference>
<keyword evidence="2 4" id="KW-0378">Hydrolase</keyword>
<dbReference type="AlphaFoldDB" id="A0A165QIA5"/>
<dbReference type="InterPro" id="IPR002594">
    <property type="entry name" value="GH12"/>
</dbReference>
<dbReference type="PANTHER" id="PTHR34002:SF9">
    <property type="entry name" value="XYLOGLUCAN-SPECIFIC ENDO-BETA-1,4-GLUCANASE A"/>
    <property type="match status" value="1"/>
</dbReference>
<dbReference type="EMBL" id="KV429057">
    <property type="protein sequence ID" value="KZT69504.1"/>
    <property type="molecule type" value="Genomic_DNA"/>
</dbReference>
<comment type="similarity">
    <text evidence="1 2">Belongs to the glycosyl hydrolase 12 (cellulase H) family.</text>
</comment>
<evidence type="ECO:0000256" key="2">
    <source>
        <dbReference type="RuleBase" id="RU361163"/>
    </source>
</evidence>
<dbReference type="Gene3D" id="2.60.120.180">
    <property type="match status" value="1"/>
</dbReference>
<dbReference type="InterPro" id="IPR013320">
    <property type="entry name" value="ConA-like_dom_sf"/>
</dbReference>
<dbReference type="PANTHER" id="PTHR34002">
    <property type="entry name" value="BLR1656 PROTEIN"/>
    <property type="match status" value="1"/>
</dbReference>
<dbReference type="InterPro" id="IPR013319">
    <property type="entry name" value="GH11/12"/>
</dbReference>
<protein>
    <submittedName>
        <fullName evidence="4">Glycoside hydrolase family 12 protein</fullName>
    </submittedName>
</protein>
<evidence type="ECO:0000256" key="3">
    <source>
        <dbReference type="SAM" id="SignalP"/>
    </source>
</evidence>
<sequence>MQLRIPFVLAAVALGARAATVLTGQYSCATSGDYELCNDQWGSGDGTGSQNSTLESTSGDSITWSTTYTWADNENDVKTYANVEPTSGASGMTLAEITSAPTTYNWEYTSSSSDLRADVSYDIWTGTSAGDPASSTSSYEIMIWLSGEGGIEPVGSQIDSGITVAGYTWDLWSGPNSNWQTISFVSASGNINSFSADINEFFQYLEENQGVSTSQILQAIQAGTEAFTGTATLSVTDYSVTVNT</sequence>
<dbReference type="Pfam" id="PF01670">
    <property type="entry name" value="Glyco_hydro_12"/>
    <property type="match status" value="1"/>
</dbReference>
<dbReference type="OrthoDB" id="89349at2759"/>
<dbReference type="Proteomes" id="UP000076727">
    <property type="component" value="Unassembled WGS sequence"/>
</dbReference>
<dbReference type="GO" id="GO:0008810">
    <property type="term" value="F:cellulase activity"/>
    <property type="evidence" value="ECO:0007669"/>
    <property type="project" value="InterPro"/>
</dbReference>
<accession>A0A165QIA5</accession>
<proteinExistence type="inferred from homology"/>
<gene>
    <name evidence="4" type="ORF">DAEQUDRAFT_726457</name>
</gene>
<keyword evidence="5" id="KW-1185">Reference proteome</keyword>
<dbReference type="SUPFAM" id="SSF49899">
    <property type="entry name" value="Concanavalin A-like lectins/glucanases"/>
    <property type="match status" value="1"/>
</dbReference>
<name>A0A165QIA5_9APHY</name>
<keyword evidence="2" id="KW-0119">Carbohydrate metabolism</keyword>
<dbReference type="GO" id="GO:0000272">
    <property type="term" value="P:polysaccharide catabolic process"/>
    <property type="evidence" value="ECO:0007669"/>
    <property type="project" value="UniProtKB-KW"/>
</dbReference>